<dbReference type="PANTHER" id="PTHR10088:SF4">
    <property type="entry name" value="GLUCOKINASE REGULATORY PROTEIN"/>
    <property type="match status" value="1"/>
</dbReference>
<accession>A0A5B8J975</accession>
<dbReference type="OrthoDB" id="9813395at2"/>
<dbReference type="CDD" id="cd05007">
    <property type="entry name" value="SIS_Etherase"/>
    <property type="match status" value="1"/>
</dbReference>
<dbReference type="NCBIfam" id="NF003915">
    <property type="entry name" value="PRK05441.1"/>
    <property type="match status" value="1"/>
</dbReference>
<evidence type="ECO:0000259" key="3">
    <source>
        <dbReference type="PROSITE" id="PS51464"/>
    </source>
</evidence>
<dbReference type="GO" id="GO:0009254">
    <property type="term" value="P:peptidoglycan turnover"/>
    <property type="evidence" value="ECO:0007669"/>
    <property type="project" value="TreeGrafter"/>
</dbReference>
<keyword evidence="4" id="KW-0614">Plasmid</keyword>
<protein>
    <submittedName>
        <fullName evidence="4">N-acetylmuramic acid 6-phosphate etherase</fullName>
    </submittedName>
</protein>
<dbReference type="RefSeq" id="WP_146366313.1">
    <property type="nucleotide sequence ID" value="NZ_CP042263.1"/>
</dbReference>
<dbReference type="PROSITE" id="PS51464">
    <property type="entry name" value="SIS"/>
    <property type="match status" value="1"/>
</dbReference>
<sequence>MTDRVTEQLNPASAGIDIVDPVAALDRLQAAQEQALASVRAAHGQIAAAADLAADRWNRGGRLIYAGAGSSGLAAISDALELPGTFGLPPHRIVPLMAGGIPQDEMPGDTEDFLDEDMLSDLHLAPADCVLGITASGTTAFTTQLLASASEMGSATIAVANNVSAPIFEFADISILLETPPEIVAGSTRMGTGTAQKAAMNMFSTLLGIKLGHIHDGMMINLRADNAKLRQRAAGIVMRIADVEVDAAVAALTMTDSSVKEAVLYCLGVTGSTERRLLLDRHRGILRAALSELEAESPG</sequence>
<dbReference type="GO" id="GO:0097367">
    <property type="term" value="F:carbohydrate derivative binding"/>
    <property type="evidence" value="ECO:0007669"/>
    <property type="project" value="InterPro"/>
</dbReference>
<gene>
    <name evidence="4" type="ORF">FPZ52_14440</name>
</gene>
<dbReference type="InterPro" id="IPR040190">
    <property type="entry name" value="MURQ/GCKR"/>
</dbReference>
<reference evidence="4 5" key="1">
    <citation type="submission" date="2019-07" db="EMBL/GenBank/DDBJ databases">
        <title>Litoreibacter alkalisoli sp. nov., isolated from saline-alkaline soil.</title>
        <authorList>
            <person name="Wang S."/>
            <person name="Xu L."/>
            <person name="Xing Y.-T."/>
            <person name="Sun J.-Q."/>
        </authorList>
    </citation>
    <scope>NUCLEOTIDE SEQUENCE [LARGE SCALE GENOMIC DNA]</scope>
    <source>
        <strain evidence="4 5">LN3S51</strain>
        <plasmid evidence="4 5">unnamed2</plasmid>
    </source>
</reference>
<dbReference type="InterPro" id="IPR001347">
    <property type="entry name" value="SIS_dom"/>
</dbReference>
<name>A0A5B8J975_9RHOB</name>
<evidence type="ECO:0000313" key="4">
    <source>
        <dbReference type="EMBL" id="QDY70897.1"/>
    </source>
</evidence>
<dbReference type="SUPFAM" id="SSF53697">
    <property type="entry name" value="SIS domain"/>
    <property type="match status" value="1"/>
</dbReference>
<organism evidence="4 5">
    <name type="scientific">Qingshengfaniella alkalisoli</name>
    <dbReference type="NCBI Taxonomy" id="2599296"/>
    <lineage>
        <taxon>Bacteria</taxon>
        <taxon>Pseudomonadati</taxon>
        <taxon>Pseudomonadota</taxon>
        <taxon>Alphaproteobacteria</taxon>
        <taxon>Rhodobacterales</taxon>
        <taxon>Paracoccaceae</taxon>
        <taxon>Qingshengfaniella</taxon>
    </lineage>
</organism>
<evidence type="ECO:0000256" key="1">
    <source>
        <dbReference type="ARBA" id="ARBA00023239"/>
    </source>
</evidence>
<dbReference type="EMBL" id="CP042263">
    <property type="protein sequence ID" value="QDY70897.1"/>
    <property type="molecule type" value="Genomic_DNA"/>
</dbReference>
<dbReference type="AlphaFoldDB" id="A0A5B8J975"/>
<proteinExistence type="predicted"/>
<dbReference type="GO" id="GO:0016803">
    <property type="term" value="F:ether hydrolase activity"/>
    <property type="evidence" value="ECO:0007669"/>
    <property type="project" value="TreeGrafter"/>
</dbReference>
<dbReference type="Pfam" id="PF13580">
    <property type="entry name" value="SIS_2"/>
    <property type="match status" value="1"/>
</dbReference>
<dbReference type="GO" id="GO:0016835">
    <property type="term" value="F:carbon-oxygen lyase activity"/>
    <property type="evidence" value="ECO:0007669"/>
    <property type="project" value="InterPro"/>
</dbReference>
<geneLocation type="plasmid" evidence="4 5">
    <name>unnamed2</name>
</geneLocation>
<dbReference type="Gene3D" id="1.10.8.1080">
    <property type="match status" value="1"/>
</dbReference>
<keyword evidence="1" id="KW-0456">Lyase</keyword>
<dbReference type="Gene3D" id="3.40.50.10490">
    <property type="entry name" value="Glucose-6-phosphate isomerase like protein, domain 1"/>
    <property type="match status" value="1"/>
</dbReference>
<keyword evidence="2" id="KW-0119">Carbohydrate metabolism</keyword>
<evidence type="ECO:0000256" key="2">
    <source>
        <dbReference type="ARBA" id="ARBA00023277"/>
    </source>
</evidence>
<keyword evidence="5" id="KW-1185">Reference proteome</keyword>
<evidence type="ECO:0000313" key="5">
    <source>
        <dbReference type="Proteomes" id="UP000318483"/>
    </source>
</evidence>
<dbReference type="InterPro" id="IPR046348">
    <property type="entry name" value="SIS_dom_sf"/>
</dbReference>
<dbReference type="InterPro" id="IPR005488">
    <property type="entry name" value="Etherase_MurQ"/>
</dbReference>
<feature type="domain" description="SIS" evidence="3">
    <location>
        <begin position="53"/>
        <end position="213"/>
    </location>
</feature>
<dbReference type="KEGG" id="lit:FPZ52_14440"/>
<dbReference type="GO" id="GO:0046348">
    <property type="term" value="P:amino sugar catabolic process"/>
    <property type="evidence" value="ECO:0007669"/>
    <property type="project" value="InterPro"/>
</dbReference>
<dbReference type="Proteomes" id="UP000318483">
    <property type="component" value="Plasmid unnamed2"/>
</dbReference>
<dbReference type="PANTHER" id="PTHR10088">
    <property type="entry name" value="GLUCOKINASE REGULATORY PROTEIN"/>
    <property type="match status" value="1"/>
</dbReference>